<dbReference type="InterPro" id="IPR000873">
    <property type="entry name" value="AMP-dep_synth/lig_dom"/>
</dbReference>
<dbReference type="InterPro" id="IPR045851">
    <property type="entry name" value="AMP-bd_C_sf"/>
</dbReference>
<dbReference type="Gene3D" id="3.40.50.12780">
    <property type="entry name" value="N-terminal domain of ligase-like"/>
    <property type="match status" value="1"/>
</dbReference>
<dbReference type="GO" id="GO:0031956">
    <property type="term" value="F:medium-chain fatty acid-CoA ligase activity"/>
    <property type="evidence" value="ECO:0007669"/>
    <property type="project" value="TreeGrafter"/>
</dbReference>
<dbReference type="GO" id="GO:0006631">
    <property type="term" value="P:fatty acid metabolic process"/>
    <property type="evidence" value="ECO:0007669"/>
    <property type="project" value="TreeGrafter"/>
</dbReference>
<reference evidence="3 4" key="1">
    <citation type="submission" date="2017-03" db="EMBL/GenBank/DDBJ databases">
        <title>Whole genome sequence of Micromonospora wenchangensis, isolated from mangrove soil.</title>
        <authorList>
            <person name="Yang H."/>
        </authorList>
    </citation>
    <scope>NUCLEOTIDE SEQUENCE [LARGE SCALE GENOMIC DNA]</scope>
    <source>
        <strain evidence="3 4">CCTCC AA 2012002</strain>
    </source>
</reference>
<dbReference type="Gene3D" id="3.30.300.30">
    <property type="match status" value="1"/>
</dbReference>
<gene>
    <name evidence="3" type="ORF">B5D80_14965</name>
</gene>
<dbReference type="InterPro" id="IPR025110">
    <property type="entry name" value="AMP-bd_C"/>
</dbReference>
<keyword evidence="4" id="KW-1185">Reference proteome</keyword>
<dbReference type="CDD" id="cd04433">
    <property type="entry name" value="AFD_class_I"/>
    <property type="match status" value="1"/>
</dbReference>
<accession>A0A246RLE4</accession>
<protein>
    <recommendedName>
        <fullName evidence="5">AMP-dependent synthetase/ligase domain-containing protein</fullName>
    </recommendedName>
</protein>
<feature type="domain" description="AMP-dependent synthetase/ligase" evidence="1">
    <location>
        <begin position="93"/>
        <end position="319"/>
    </location>
</feature>
<evidence type="ECO:0000259" key="1">
    <source>
        <dbReference type="Pfam" id="PF00501"/>
    </source>
</evidence>
<dbReference type="PANTHER" id="PTHR43201:SF32">
    <property type="entry name" value="2-SUCCINYLBENZOATE--COA LIGASE, CHLOROPLASTIC_PEROXISOMAL"/>
    <property type="match status" value="1"/>
</dbReference>
<dbReference type="EMBL" id="MZMV01000022">
    <property type="protein sequence ID" value="OWV07085.1"/>
    <property type="molecule type" value="Genomic_DNA"/>
</dbReference>
<comment type="caution">
    <text evidence="3">The sequence shown here is derived from an EMBL/GenBank/DDBJ whole genome shotgun (WGS) entry which is preliminary data.</text>
</comment>
<evidence type="ECO:0000259" key="2">
    <source>
        <dbReference type="Pfam" id="PF13193"/>
    </source>
</evidence>
<dbReference type="Pfam" id="PF00501">
    <property type="entry name" value="AMP-binding"/>
    <property type="match status" value="1"/>
</dbReference>
<dbReference type="OrthoDB" id="3802565at2"/>
<name>A0A246RLE4_9ACTN</name>
<proteinExistence type="predicted"/>
<dbReference type="RefSeq" id="WP_088644481.1">
    <property type="nucleotide sequence ID" value="NZ_MZMV01000022.1"/>
</dbReference>
<dbReference type="PANTHER" id="PTHR43201">
    <property type="entry name" value="ACYL-COA SYNTHETASE"/>
    <property type="match status" value="1"/>
</dbReference>
<dbReference type="AlphaFoldDB" id="A0A246RLE4"/>
<organism evidence="3 4">
    <name type="scientific">Micromonospora wenchangensis</name>
    <dbReference type="NCBI Taxonomy" id="1185415"/>
    <lineage>
        <taxon>Bacteria</taxon>
        <taxon>Bacillati</taxon>
        <taxon>Actinomycetota</taxon>
        <taxon>Actinomycetes</taxon>
        <taxon>Micromonosporales</taxon>
        <taxon>Micromonosporaceae</taxon>
        <taxon>Micromonospora</taxon>
    </lineage>
</organism>
<dbReference type="Pfam" id="PF13193">
    <property type="entry name" value="AMP-binding_C"/>
    <property type="match status" value="1"/>
</dbReference>
<dbReference type="Proteomes" id="UP000197174">
    <property type="component" value="Unassembled WGS sequence"/>
</dbReference>
<feature type="domain" description="AMP-binding enzyme C-terminal" evidence="2">
    <location>
        <begin position="373"/>
        <end position="443"/>
    </location>
</feature>
<dbReference type="SUPFAM" id="SSF56801">
    <property type="entry name" value="Acetyl-CoA synthetase-like"/>
    <property type="match status" value="1"/>
</dbReference>
<evidence type="ECO:0000313" key="4">
    <source>
        <dbReference type="Proteomes" id="UP000197174"/>
    </source>
</evidence>
<evidence type="ECO:0000313" key="3">
    <source>
        <dbReference type="EMBL" id="OWV07085.1"/>
    </source>
</evidence>
<dbReference type="InterPro" id="IPR042099">
    <property type="entry name" value="ANL_N_sf"/>
</dbReference>
<evidence type="ECO:0008006" key="5">
    <source>
        <dbReference type="Google" id="ProtNLM"/>
    </source>
</evidence>
<sequence>MTLSRILSAAGDSPVLFEDGRWWSGSELLTAGLTLAGRLAGPTAIVARCSKAASVVAAAVCAEAATVNVTYLDPSLDHASLGIRAASGYPRDRCGSDGPADAGWLLEERATAVSPLVAPLGEPSYSFMSSGSTATPNRIVRSVRATSVDSPRIADAVYQGHDGVVLAAPCFHLYGFSHLVAALGRGLRVWAVTPSASLSVIAAAVDRPEVQVFTGLPFHLDLVLRSSSTGVFSGLSALLSSAGRLSRSVIDQALAAALPLYNIYGSTETGTLAIGDARSVPDPFGYVGQPLPGVEIRLTRSADSDEGPLHIRTDGLAEGIIRDGDYLPGLTVDGWFPTTDIGRMGPKGLWLVGRQAEFLKVAGARVSCARIREVLLRCPGVHDAEVFGVEDKVRGEVPACRVVLEPGTSVGHLHGWCAAELNPIEVPRSIEPVDHIPRSATGKIMRWL</sequence>